<dbReference type="PANTHER" id="PTHR13710">
    <property type="entry name" value="DNA HELICASE RECQ FAMILY MEMBER"/>
    <property type="match status" value="1"/>
</dbReference>
<protein>
    <recommendedName>
        <fullName evidence="9">DNA 3'-5' helicase</fullName>
        <ecNumber evidence="9">5.6.2.4</ecNumber>
    </recommendedName>
</protein>
<dbReference type="SUPFAM" id="SSF52540">
    <property type="entry name" value="P-loop containing nucleoside triphosphate hydrolases"/>
    <property type="match status" value="1"/>
</dbReference>
<feature type="compositionally biased region" description="Low complexity" evidence="10">
    <location>
        <begin position="478"/>
        <end position="489"/>
    </location>
</feature>
<dbReference type="GO" id="GO:0016787">
    <property type="term" value="F:hydrolase activity"/>
    <property type="evidence" value="ECO:0007669"/>
    <property type="project" value="UniProtKB-KW"/>
</dbReference>
<comment type="catalytic activity">
    <reaction evidence="8">
        <text>Couples ATP hydrolysis with the unwinding of duplex DNA by translocating in the 3'-5' direction.</text>
        <dbReference type="EC" id="5.6.2.4"/>
    </reaction>
</comment>
<evidence type="ECO:0000256" key="8">
    <source>
        <dbReference type="ARBA" id="ARBA00034617"/>
    </source>
</evidence>
<feature type="region of interest" description="Disordered" evidence="10">
    <location>
        <begin position="478"/>
        <end position="510"/>
    </location>
</feature>
<keyword evidence="4" id="KW-0347">Helicase</keyword>
<reference evidence="13 14" key="1">
    <citation type="submission" date="2017-09" db="EMBL/GenBank/DDBJ databases">
        <title>Bacterial strain isolated from the female urinary microbiota.</title>
        <authorList>
            <person name="Thomas-White K."/>
            <person name="Kumar N."/>
            <person name="Forster S."/>
            <person name="Putonti C."/>
            <person name="Lawley T."/>
            <person name="Wolfe A.J."/>
        </authorList>
    </citation>
    <scope>NUCLEOTIDE SEQUENCE [LARGE SCALE GENOMIC DNA]</scope>
    <source>
        <strain evidence="13 14">UMB0908</strain>
    </source>
</reference>
<evidence type="ECO:0000256" key="1">
    <source>
        <dbReference type="ARBA" id="ARBA00005446"/>
    </source>
</evidence>
<evidence type="ECO:0000256" key="9">
    <source>
        <dbReference type="ARBA" id="ARBA00034808"/>
    </source>
</evidence>
<evidence type="ECO:0000256" key="10">
    <source>
        <dbReference type="SAM" id="MobiDB-lite"/>
    </source>
</evidence>
<dbReference type="SMART" id="SM00490">
    <property type="entry name" value="HELICc"/>
    <property type="match status" value="1"/>
</dbReference>
<dbReference type="STRING" id="1725.WU86_11320"/>
<dbReference type="GO" id="GO:0009378">
    <property type="term" value="F:four-way junction helicase activity"/>
    <property type="evidence" value="ECO:0007669"/>
    <property type="project" value="TreeGrafter"/>
</dbReference>
<dbReference type="InterPro" id="IPR002464">
    <property type="entry name" value="DNA/RNA_helicase_DEAH_CS"/>
</dbReference>
<evidence type="ECO:0000259" key="11">
    <source>
        <dbReference type="PROSITE" id="PS51192"/>
    </source>
</evidence>
<dbReference type="InterPro" id="IPR011545">
    <property type="entry name" value="DEAD/DEAH_box_helicase_dom"/>
</dbReference>
<comment type="similarity">
    <text evidence="1">Belongs to the helicase family. RecQ subfamily.</text>
</comment>
<name>A0A2N6SX74_9CORY</name>
<dbReference type="NCBIfam" id="TIGR00614">
    <property type="entry name" value="recQ_fam"/>
    <property type="match status" value="1"/>
</dbReference>
<feature type="region of interest" description="Disordered" evidence="10">
    <location>
        <begin position="1"/>
        <end position="20"/>
    </location>
</feature>
<gene>
    <name evidence="13" type="ORF">CJ204_09680</name>
</gene>
<dbReference type="InterPro" id="IPR001650">
    <property type="entry name" value="Helicase_C-like"/>
</dbReference>
<dbReference type="GO" id="GO:0006310">
    <property type="term" value="P:DNA recombination"/>
    <property type="evidence" value="ECO:0007669"/>
    <property type="project" value="InterPro"/>
</dbReference>
<keyword evidence="2" id="KW-0547">Nucleotide-binding</keyword>
<dbReference type="Gene3D" id="3.40.50.300">
    <property type="entry name" value="P-loop containing nucleotide triphosphate hydrolases"/>
    <property type="match status" value="2"/>
</dbReference>
<evidence type="ECO:0000256" key="6">
    <source>
        <dbReference type="ARBA" id="ARBA00023125"/>
    </source>
</evidence>
<keyword evidence="3" id="KW-0378">Hydrolase</keyword>
<keyword evidence="7" id="KW-0413">Isomerase</keyword>
<dbReference type="InterPro" id="IPR014001">
    <property type="entry name" value="Helicase_ATP-bd"/>
</dbReference>
<evidence type="ECO:0000313" key="13">
    <source>
        <dbReference type="EMBL" id="PMC61670.1"/>
    </source>
</evidence>
<dbReference type="GO" id="GO:0005524">
    <property type="term" value="F:ATP binding"/>
    <property type="evidence" value="ECO:0007669"/>
    <property type="project" value="UniProtKB-KW"/>
</dbReference>
<evidence type="ECO:0000256" key="5">
    <source>
        <dbReference type="ARBA" id="ARBA00022840"/>
    </source>
</evidence>
<dbReference type="EMBL" id="PNHF01000023">
    <property type="protein sequence ID" value="PMC61670.1"/>
    <property type="molecule type" value="Genomic_DNA"/>
</dbReference>
<dbReference type="GO" id="GO:0005737">
    <property type="term" value="C:cytoplasm"/>
    <property type="evidence" value="ECO:0007669"/>
    <property type="project" value="TreeGrafter"/>
</dbReference>
<dbReference type="GO" id="GO:0030894">
    <property type="term" value="C:replisome"/>
    <property type="evidence" value="ECO:0007669"/>
    <property type="project" value="TreeGrafter"/>
</dbReference>
<keyword evidence="5" id="KW-0067">ATP-binding</keyword>
<dbReference type="GO" id="GO:0006281">
    <property type="term" value="P:DNA repair"/>
    <property type="evidence" value="ECO:0007669"/>
    <property type="project" value="TreeGrafter"/>
</dbReference>
<comment type="caution">
    <text evidence="13">The sequence shown here is derived from an EMBL/GenBank/DDBJ whole genome shotgun (WGS) entry which is preliminary data.</text>
</comment>
<dbReference type="GO" id="GO:0043138">
    <property type="term" value="F:3'-5' DNA helicase activity"/>
    <property type="evidence" value="ECO:0007669"/>
    <property type="project" value="UniProtKB-EC"/>
</dbReference>
<sequence length="795" mass="84076">MTAGDQTQPTSPSTDGALGPATRAEADELLQGLAGPGTSLRDDQWTAIDALVNRRERLLVVQRTGWGKSAVYFIAAKLLRRRGRGASVIISPLLALMRNQVAAARRAGIRAETVNSANMTEWDDIQRRVAGGEVDVLLVSPERLNNPQFRDDVLPSLARAAGMVVVDEAHCISDWGHDFRPDYRRIRDLLVGLGAGVPVLATTATANDRVVEDVRSQLGDGTGVLRGGLDRESLRLNVVRLRDTTKRPAWLASHLRELPGSGIIYCLTVAAAEDLAEALTAAGYEVAAYTGRTDAAERERLEAALLDNEVKALVATSALGMGFDKPDLGFVVHMGAPGSPISYYQQIGRAGRGTDRAEVVLLPGGEDRDIWEYFASLSFPAEDVVRSLLAELETYGDQPASTARLETAVDLSRSRLDQVLKVLDVDGAVRRVRGGWVATGAPWEYDAARYGGLAEARKAEQNAMIAYERLGDGAAAGGTTEDAAGTNGAPEVDVAAGGAGASSSNRSPDSDACRMLFLRRQLDDPTATGPCGRCDNCTGRHLSPDVDASVDDVVRARLTEPGVRIPARKQWPTGLDRLMAGGDGHGRAGATLGTTGLRVPLKGKIHGIGEGRALGRLNDIARGPALTQLLANASWRPDASRWKQDRTLRNVVEVLAGWDWDVRPDTVVALVTHDVVDASAGAALEAGSPAHGSALDEMVVACAIAVSDIGRMAFGGVLPVRDGSRPVDAQNSAYRVAGLADRWDWAAIGDIELGDGPILLVTDCIDTGWSVTLAAAALASATGRDVLPLALAARG</sequence>
<dbReference type="GO" id="GO:0043590">
    <property type="term" value="C:bacterial nucleoid"/>
    <property type="evidence" value="ECO:0007669"/>
    <property type="project" value="TreeGrafter"/>
</dbReference>
<proteinExistence type="inferred from homology"/>
<organism evidence="13 14">
    <name type="scientific">Corynebacterium xerosis</name>
    <dbReference type="NCBI Taxonomy" id="1725"/>
    <lineage>
        <taxon>Bacteria</taxon>
        <taxon>Bacillati</taxon>
        <taxon>Actinomycetota</taxon>
        <taxon>Actinomycetes</taxon>
        <taxon>Mycobacteriales</taxon>
        <taxon>Corynebacteriaceae</taxon>
        <taxon>Corynebacterium</taxon>
    </lineage>
</organism>
<evidence type="ECO:0000256" key="2">
    <source>
        <dbReference type="ARBA" id="ARBA00022741"/>
    </source>
</evidence>
<feature type="domain" description="Helicase C-terminal" evidence="12">
    <location>
        <begin position="250"/>
        <end position="400"/>
    </location>
</feature>
<evidence type="ECO:0000259" key="12">
    <source>
        <dbReference type="PROSITE" id="PS51194"/>
    </source>
</evidence>
<dbReference type="InterPro" id="IPR004589">
    <property type="entry name" value="DNA_helicase_ATP-dep_RecQ"/>
</dbReference>
<dbReference type="GO" id="GO:0003677">
    <property type="term" value="F:DNA binding"/>
    <property type="evidence" value="ECO:0007669"/>
    <property type="project" value="UniProtKB-KW"/>
</dbReference>
<evidence type="ECO:0000256" key="3">
    <source>
        <dbReference type="ARBA" id="ARBA00022801"/>
    </source>
</evidence>
<evidence type="ECO:0000256" key="7">
    <source>
        <dbReference type="ARBA" id="ARBA00023235"/>
    </source>
</evidence>
<accession>A0A2N6SX74</accession>
<dbReference type="EC" id="5.6.2.4" evidence="9"/>
<dbReference type="AlphaFoldDB" id="A0A2N6SX74"/>
<evidence type="ECO:0000256" key="4">
    <source>
        <dbReference type="ARBA" id="ARBA00022806"/>
    </source>
</evidence>
<dbReference type="Pfam" id="PF00271">
    <property type="entry name" value="Helicase_C"/>
    <property type="match status" value="1"/>
</dbReference>
<dbReference type="PROSITE" id="PS51192">
    <property type="entry name" value="HELICASE_ATP_BIND_1"/>
    <property type="match status" value="1"/>
</dbReference>
<feature type="domain" description="Helicase ATP-binding" evidence="11">
    <location>
        <begin position="49"/>
        <end position="224"/>
    </location>
</feature>
<dbReference type="SMART" id="SM00487">
    <property type="entry name" value="DEXDc"/>
    <property type="match status" value="1"/>
</dbReference>
<dbReference type="Pfam" id="PF00270">
    <property type="entry name" value="DEAD"/>
    <property type="match status" value="1"/>
</dbReference>
<dbReference type="PANTHER" id="PTHR13710:SF105">
    <property type="entry name" value="ATP-DEPENDENT DNA HELICASE Q1"/>
    <property type="match status" value="1"/>
</dbReference>
<keyword evidence="6" id="KW-0238">DNA-binding</keyword>
<dbReference type="PROSITE" id="PS51194">
    <property type="entry name" value="HELICASE_CTER"/>
    <property type="match status" value="1"/>
</dbReference>
<dbReference type="PROSITE" id="PS00690">
    <property type="entry name" value="DEAH_ATP_HELICASE"/>
    <property type="match status" value="1"/>
</dbReference>
<evidence type="ECO:0000313" key="14">
    <source>
        <dbReference type="Proteomes" id="UP000235363"/>
    </source>
</evidence>
<dbReference type="InterPro" id="IPR027417">
    <property type="entry name" value="P-loop_NTPase"/>
</dbReference>
<dbReference type="Proteomes" id="UP000235363">
    <property type="component" value="Unassembled WGS sequence"/>
</dbReference>
<feature type="compositionally biased region" description="Polar residues" evidence="10">
    <location>
        <begin position="1"/>
        <end position="14"/>
    </location>
</feature>